<dbReference type="EMBL" id="JABFAC010000004">
    <property type="protein sequence ID" value="MBA0611109.1"/>
    <property type="molecule type" value="Genomic_DNA"/>
</dbReference>
<evidence type="ECO:0000313" key="1">
    <source>
        <dbReference type="EMBL" id="MBA0611109.1"/>
    </source>
</evidence>
<proteinExistence type="predicted"/>
<gene>
    <name evidence="1" type="ORF">Godav_011817</name>
</gene>
<sequence>METMQGQSLQQHFFLLLMHLSHHWVSHIGI</sequence>
<dbReference type="AlphaFoldDB" id="A0A7J8RB88"/>
<dbReference type="Proteomes" id="UP000593561">
    <property type="component" value="Unassembled WGS sequence"/>
</dbReference>
<comment type="caution">
    <text evidence="1">The sequence shown here is derived from an EMBL/GenBank/DDBJ whole genome shotgun (WGS) entry which is preliminary data.</text>
</comment>
<protein>
    <submittedName>
        <fullName evidence="1">Uncharacterized protein</fullName>
    </submittedName>
</protein>
<reference evidence="1 2" key="1">
    <citation type="journal article" date="2019" name="Genome Biol. Evol.">
        <title>Insights into the evolution of the New World diploid cottons (Gossypium, subgenus Houzingenia) based on genome sequencing.</title>
        <authorList>
            <person name="Grover C.E."/>
            <person name="Arick M.A. 2nd"/>
            <person name="Thrash A."/>
            <person name="Conover J.L."/>
            <person name="Sanders W.S."/>
            <person name="Peterson D.G."/>
            <person name="Frelichowski J.E."/>
            <person name="Scheffler J.A."/>
            <person name="Scheffler B.E."/>
            <person name="Wendel J.F."/>
        </authorList>
    </citation>
    <scope>NUCLEOTIDE SEQUENCE [LARGE SCALE GENOMIC DNA]</scope>
    <source>
        <strain evidence="1">27</strain>
        <tissue evidence="1">Leaf</tissue>
    </source>
</reference>
<name>A0A7J8RB88_GOSDV</name>
<keyword evidence="2" id="KW-1185">Reference proteome</keyword>
<organism evidence="1 2">
    <name type="scientific">Gossypium davidsonii</name>
    <name type="common">Davidson's cotton</name>
    <name type="synonym">Gossypium klotzschianum subsp. davidsonii</name>
    <dbReference type="NCBI Taxonomy" id="34287"/>
    <lineage>
        <taxon>Eukaryota</taxon>
        <taxon>Viridiplantae</taxon>
        <taxon>Streptophyta</taxon>
        <taxon>Embryophyta</taxon>
        <taxon>Tracheophyta</taxon>
        <taxon>Spermatophyta</taxon>
        <taxon>Magnoliopsida</taxon>
        <taxon>eudicotyledons</taxon>
        <taxon>Gunneridae</taxon>
        <taxon>Pentapetalae</taxon>
        <taxon>rosids</taxon>
        <taxon>malvids</taxon>
        <taxon>Malvales</taxon>
        <taxon>Malvaceae</taxon>
        <taxon>Malvoideae</taxon>
        <taxon>Gossypium</taxon>
    </lineage>
</organism>
<evidence type="ECO:0000313" key="2">
    <source>
        <dbReference type="Proteomes" id="UP000593561"/>
    </source>
</evidence>
<accession>A0A7J8RB88</accession>